<protein>
    <submittedName>
        <fullName evidence="2">Uncharacterized protein</fullName>
    </submittedName>
</protein>
<reference evidence="2" key="1">
    <citation type="submission" date="2022-11" db="UniProtKB">
        <authorList>
            <consortium name="WormBaseParasite"/>
        </authorList>
    </citation>
    <scope>IDENTIFICATION</scope>
</reference>
<organism evidence="1 2">
    <name type="scientific">Romanomermis culicivorax</name>
    <name type="common">Nematode worm</name>
    <dbReference type="NCBI Taxonomy" id="13658"/>
    <lineage>
        <taxon>Eukaryota</taxon>
        <taxon>Metazoa</taxon>
        <taxon>Ecdysozoa</taxon>
        <taxon>Nematoda</taxon>
        <taxon>Enoplea</taxon>
        <taxon>Dorylaimia</taxon>
        <taxon>Mermithida</taxon>
        <taxon>Mermithoidea</taxon>
        <taxon>Mermithidae</taxon>
        <taxon>Romanomermis</taxon>
    </lineage>
</organism>
<dbReference type="WBParaSite" id="nRc.2.0.1.t46370-RA">
    <property type="protein sequence ID" value="nRc.2.0.1.t46370-RA"/>
    <property type="gene ID" value="nRc.2.0.1.g46370"/>
</dbReference>
<keyword evidence="1" id="KW-1185">Reference proteome</keyword>
<accession>A0A915L5K6</accession>
<dbReference type="Proteomes" id="UP000887565">
    <property type="component" value="Unplaced"/>
</dbReference>
<proteinExistence type="predicted"/>
<evidence type="ECO:0000313" key="2">
    <source>
        <dbReference type="WBParaSite" id="nRc.2.0.1.t46370-RA"/>
    </source>
</evidence>
<dbReference type="AlphaFoldDB" id="A0A915L5K6"/>
<sequence>MRDFEGSTRDQLHKKLVVLGKRCLTMIFHLNIKSCTTFLPVKRKRATVSLYDNQYIPWLDQWNKIKKRKSIWLYKVYKNLLKSGSDLDVVGSAV</sequence>
<evidence type="ECO:0000313" key="1">
    <source>
        <dbReference type="Proteomes" id="UP000887565"/>
    </source>
</evidence>
<name>A0A915L5K6_ROMCU</name>